<dbReference type="AlphaFoldDB" id="A0A511AZP2"/>
<gene>
    <name evidence="2" type="ORF">GWA01_14490</name>
</gene>
<comment type="caution">
    <text evidence="2">The sequence shown here is derived from an EMBL/GenBank/DDBJ whole genome shotgun (WGS) entry which is preliminary data.</text>
</comment>
<proteinExistence type="predicted"/>
<organism evidence="2 3">
    <name type="scientific">Gluconobacter wancherniae NBRC 103581</name>
    <dbReference type="NCBI Taxonomy" id="656744"/>
    <lineage>
        <taxon>Bacteria</taxon>
        <taxon>Pseudomonadati</taxon>
        <taxon>Pseudomonadota</taxon>
        <taxon>Alphaproteobacteria</taxon>
        <taxon>Acetobacterales</taxon>
        <taxon>Acetobacteraceae</taxon>
        <taxon>Gluconobacter</taxon>
    </lineage>
</organism>
<keyword evidence="3" id="KW-1185">Reference proteome</keyword>
<dbReference type="EMBL" id="BJUZ01000002">
    <property type="protein sequence ID" value="GEK93679.1"/>
    <property type="molecule type" value="Genomic_DNA"/>
</dbReference>
<accession>A0A511AZP2</accession>
<evidence type="ECO:0000313" key="2">
    <source>
        <dbReference type="EMBL" id="GEK93679.1"/>
    </source>
</evidence>
<evidence type="ECO:0000313" key="3">
    <source>
        <dbReference type="Proteomes" id="UP000321230"/>
    </source>
</evidence>
<sequence>MQMGQNDGGRVLVYFRTMGCLLSCVALIFQKVSPLKRGMQPLRITEIMDVGCESLLDLLTRHPYLLPQEFSF</sequence>
<keyword evidence="1" id="KW-1133">Transmembrane helix</keyword>
<feature type="transmembrane region" description="Helical" evidence="1">
    <location>
        <begin position="12"/>
        <end position="29"/>
    </location>
</feature>
<dbReference type="Proteomes" id="UP000321230">
    <property type="component" value="Unassembled WGS sequence"/>
</dbReference>
<name>A0A511AZP2_9PROT</name>
<keyword evidence="1" id="KW-0472">Membrane</keyword>
<reference evidence="2 3" key="1">
    <citation type="submission" date="2019-07" db="EMBL/GenBank/DDBJ databases">
        <title>Whole genome shotgun sequence of Gluconobacter wancherniae NBRC 103581.</title>
        <authorList>
            <person name="Hosoyama A."/>
            <person name="Uohara A."/>
            <person name="Ohji S."/>
            <person name="Ichikawa N."/>
        </authorList>
    </citation>
    <scope>NUCLEOTIDE SEQUENCE [LARGE SCALE GENOMIC DNA]</scope>
    <source>
        <strain evidence="2 3">NBRC 103581</strain>
    </source>
</reference>
<keyword evidence="1" id="KW-0812">Transmembrane</keyword>
<evidence type="ECO:0000256" key="1">
    <source>
        <dbReference type="SAM" id="Phobius"/>
    </source>
</evidence>
<protein>
    <submittedName>
        <fullName evidence="2">Uncharacterized protein</fullName>
    </submittedName>
</protein>